<keyword evidence="5 7" id="KW-1133">Transmembrane helix</keyword>
<keyword evidence="2" id="KW-0813">Transport</keyword>
<dbReference type="GO" id="GO:0022857">
    <property type="term" value="F:transmembrane transporter activity"/>
    <property type="evidence" value="ECO:0007669"/>
    <property type="project" value="InterPro"/>
</dbReference>
<keyword evidence="3" id="KW-1003">Cell membrane</keyword>
<evidence type="ECO:0000256" key="2">
    <source>
        <dbReference type="ARBA" id="ARBA00022448"/>
    </source>
</evidence>
<feature type="transmembrane region" description="Helical" evidence="7">
    <location>
        <begin position="77"/>
        <end position="96"/>
    </location>
</feature>
<dbReference type="SUPFAM" id="SSF103473">
    <property type="entry name" value="MFS general substrate transporter"/>
    <property type="match status" value="1"/>
</dbReference>
<accession>W0FRK9</accession>
<evidence type="ECO:0000256" key="5">
    <source>
        <dbReference type="ARBA" id="ARBA00022989"/>
    </source>
</evidence>
<feature type="transmembrane region" description="Helical" evidence="7">
    <location>
        <begin position="222"/>
        <end position="248"/>
    </location>
</feature>
<feature type="transmembrane region" description="Helical" evidence="7">
    <location>
        <begin position="301"/>
        <end position="320"/>
    </location>
</feature>
<organism evidence="8">
    <name type="scientific">uncultured bacterium Contigcl_7</name>
    <dbReference type="NCBI Taxonomy" id="1393677"/>
    <lineage>
        <taxon>Bacteria</taxon>
        <taxon>environmental samples</taxon>
    </lineage>
</organism>
<keyword evidence="4 7" id="KW-0812">Transmembrane</keyword>
<dbReference type="EMBL" id="KC246839">
    <property type="protein sequence ID" value="AHF25497.1"/>
    <property type="molecule type" value="Genomic_DNA"/>
</dbReference>
<name>W0FRK9_9BACT</name>
<keyword evidence="6 7" id="KW-0472">Membrane</keyword>
<feature type="transmembrane region" description="Helical" evidence="7">
    <location>
        <begin position="373"/>
        <end position="393"/>
    </location>
</feature>
<proteinExistence type="predicted"/>
<comment type="subcellular location">
    <subcellularLocation>
        <location evidence="1">Cell membrane</location>
        <topology evidence="1">Multi-pass membrane protein</topology>
    </subcellularLocation>
</comment>
<evidence type="ECO:0000313" key="8">
    <source>
        <dbReference type="EMBL" id="AHF25497.1"/>
    </source>
</evidence>
<evidence type="ECO:0000256" key="7">
    <source>
        <dbReference type="SAM" id="Phobius"/>
    </source>
</evidence>
<feature type="transmembrane region" description="Helical" evidence="7">
    <location>
        <begin position="268"/>
        <end position="289"/>
    </location>
</feature>
<feature type="transmembrane region" description="Helical" evidence="7">
    <location>
        <begin position="20"/>
        <end position="38"/>
    </location>
</feature>
<dbReference type="AlphaFoldDB" id="W0FRK9"/>
<reference evidence="8" key="1">
    <citation type="journal article" date="2013" name="PLoS ONE">
        <title>Metagenomic insights into the carbohydrate-active enzymes carried by the microorganisms adhering to solid digesta in the rumen of cows.</title>
        <authorList>
            <person name="Wang L."/>
            <person name="Hatem A."/>
            <person name="Catalyurek U.V."/>
            <person name="Morrison M."/>
            <person name="Yu Z."/>
        </authorList>
    </citation>
    <scope>NUCLEOTIDE SEQUENCE</scope>
</reference>
<evidence type="ECO:0000256" key="1">
    <source>
        <dbReference type="ARBA" id="ARBA00004651"/>
    </source>
</evidence>
<dbReference type="Pfam" id="PF07690">
    <property type="entry name" value="MFS_1"/>
    <property type="match status" value="1"/>
</dbReference>
<dbReference type="PANTHER" id="PTHR43266">
    <property type="entry name" value="MACROLIDE-EFFLUX PROTEIN"/>
    <property type="match status" value="1"/>
</dbReference>
<feature type="transmembrane region" description="Helical" evidence="7">
    <location>
        <begin position="332"/>
        <end position="352"/>
    </location>
</feature>
<sequence>MFLETGISGWFSWVRWYRSWARCFTAFSVGFYILQISGNNAFLQGLYLALCGIALLVFTPVGGVLGDRFNKAKIMYVCDYLKGGMILLATALMLLFREPDAHIVILFVLGILGNVISGIFTPAAGALIPHIVEQEKLQQANAYFSIKSSLEGIVGVVLAGILYAALPVYTLFFMVGACFVASGVSEMMIRIRHTPSAEKLTMKVAVRDMRDGLSYLKTQKAILALLAAVLFINFFAAPVTGNFLPYFVRTDLAGAPSYLLDRLLTPELWSSVISVCIGIGSLVGAAILSARKPPEKCGYSIAVRLCANAAVMIALFFAYWLLVDRAHSPNPFLVIFCAGALVVGLLLAFINIPVSTAMMRIVDRDKLSKVNSLISIGSQGMVPIASVLAGAVLQSLGSSVLLLICALGFAVTAVMLLVNKPVREL</sequence>
<evidence type="ECO:0000256" key="6">
    <source>
        <dbReference type="ARBA" id="ARBA00023136"/>
    </source>
</evidence>
<feature type="transmembrane region" description="Helical" evidence="7">
    <location>
        <begin position="44"/>
        <end position="65"/>
    </location>
</feature>
<feature type="transmembrane region" description="Helical" evidence="7">
    <location>
        <begin position="399"/>
        <end position="418"/>
    </location>
</feature>
<evidence type="ECO:0000256" key="3">
    <source>
        <dbReference type="ARBA" id="ARBA00022475"/>
    </source>
</evidence>
<protein>
    <submittedName>
        <fullName evidence="8">Major facilitator superfamily MFS_1</fullName>
    </submittedName>
</protein>
<feature type="transmembrane region" description="Helical" evidence="7">
    <location>
        <begin position="102"/>
        <end position="128"/>
    </location>
</feature>
<dbReference type="GO" id="GO:0005886">
    <property type="term" value="C:plasma membrane"/>
    <property type="evidence" value="ECO:0007669"/>
    <property type="project" value="UniProtKB-SubCell"/>
</dbReference>
<dbReference type="PANTHER" id="PTHR43266:SF9">
    <property type="entry name" value="PERMEASE, MAJOR FACILITATOR SUPERFAMILY-RELATED"/>
    <property type="match status" value="1"/>
</dbReference>
<evidence type="ECO:0000256" key="4">
    <source>
        <dbReference type="ARBA" id="ARBA00022692"/>
    </source>
</evidence>
<dbReference type="InterPro" id="IPR011701">
    <property type="entry name" value="MFS"/>
</dbReference>
<dbReference type="CDD" id="cd06173">
    <property type="entry name" value="MFS_MefA_like"/>
    <property type="match status" value="1"/>
</dbReference>
<dbReference type="InterPro" id="IPR036259">
    <property type="entry name" value="MFS_trans_sf"/>
</dbReference>
<dbReference type="Gene3D" id="1.20.1250.20">
    <property type="entry name" value="MFS general substrate transporter like domains"/>
    <property type="match status" value="1"/>
</dbReference>
<feature type="transmembrane region" description="Helical" evidence="7">
    <location>
        <begin position="149"/>
        <end position="166"/>
    </location>
</feature>